<evidence type="ECO:0008006" key="5">
    <source>
        <dbReference type="Google" id="ProtNLM"/>
    </source>
</evidence>
<evidence type="ECO:0000256" key="1">
    <source>
        <dbReference type="ARBA" id="ARBA00005564"/>
    </source>
</evidence>
<keyword evidence="2" id="KW-0732">Signal</keyword>
<dbReference type="InterPro" id="IPR050282">
    <property type="entry name" value="Cycloisomerase_2"/>
</dbReference>
<dbReference type="EMBL" id="SRRH01000409">
    <property type="protein sequence ID" value="KAG6289422.1"/>
    <property type="molecule type" value="Genomic_DNA"/>
</dbReference>
<sequence length="403" mass="42802">MFKQILVLAGAAAASSSLQPRYPNPALSSRTTEPATILMSTGNEILVVNFDGTNFTEKSRTNVNISASWLMYAGPQCLYAVDEEGNNTTMFTMNAANYTMESNATAEGSHGLVHLALSKDTKHMVGAAYGAGAIDIFDTSGDGIKFLKSVNTSSPHSAVSVNQTQTLPHQAVLDPTGKYFLVNDLGRDKMYILDSTNDSFAIINYVPVEPAGCGPRHGAFFPVGAAKATHYMVVCEKANLVNTYALQYGGAKGIEFYKAQSLLTFTTDEPPAGAAAAELIIAQDNKNMYVSNRVSSNNGTDTIAHFSISGGSNDTINGTEFNPWANPVTLELVGLTSTGGKSPRMISLTDDGETLLVGNMQGEMGVVALKRNKNGTLDETPVASMAMSTFTDKKGPQFIQQIG</sequence>
<protein>
    <recommendedName>
        <fullName evidence="5">Carboxy-cis,cis-muconate cyclase</fullName>
    </recommendedName>
</protein>
<dbReference type="Pfam" id="PF10282">
    <property type="entry name" value="Lactonase"/>
    <property type="match status" value="1"/>
</dbReference>
<comment type="caution">
    <text evidence="3">The sequence shown here is derived from an EMBL/GenBank/DDBJ whole genome shotgun (WGS) entry which is preliminary data.</text>
</comment>
<keyword evidence="4" id="KW-1185">Reference proteome</keyword>
<dbReference type="Gene3D" id="2.130.10.10">
    <property type="entry name" value="YVTN repeat-like/Quinoprotein amine dehydrogenase"/>
    <property type="match status" value="1"/>
</dbReference>
<reference evidence="3 4" key="1">
    <citation type="journal article" date="2020" name="bioRxiv">
        <title>Whole genome comparisons of ergot fungi reveals the divergence and evolution of species within the genus Claviceps are the result of varying mechanisms driving genome evolution and host range expansion.</title>
        <authorList>
            <person name="Wyka S.A."/>
            <person name="Mondo S.J."/>
            <person name="Liu M."/>
            <person name="Dettman J."/>
            <person name="Nalam V."/>
            <person name="Broders K.D."/>
        </authorList>
    </citation>
    <scope>NUCLEOTIDE SEQUENCE [LARGE SCALE GENOMIC DNA]</scope>
    <source>
        <strain evidence="3 4">Clav52</strain>
    </source>
</reference>
<dbReference type="GO" id="GO:0017057">
    <property type="term" value="F:6-phosphogluconolactonase activity"/>
    <property type="evidence" value="ECO:0007669"/>
    <property type="project" value="TreeGrafter"/>
</dbReference>
<dbReference type="PANTHER" id="PTHR30344">
    <property type="entry name" value="6-PHOSPHOGLUCONOLACTONASE-RELATED"/>
    <property type="match status" value="1"/>
</dbReference>
<organism evidence="3 4">
    <name type="scientific">Claviceps aff. purpurea</name>
    <dbReference type="NCBI Taxonomy" id="1967640"/>
    <lineage>
        <taxon>Eukaryota</taxon>
        <taxon>Fungi</taxon>
        <taxon>Dikarya</taxon>
        <taxon>Ascomycota</taxon>
        <taxon>Pezizomycotina</taxon>
        <taxon>Sordariomycetes</taxon>
        <taxon>Hypocreomycetidae</taxon>
        <taxon>Hypocreales</taxon>
        <taxon>Clavicipitaceae</taxon>
        <taxon>Claviceps</taxon>
    </lineage>
</organism>
<evidence type="ECO:0000313" key="4">
    <source>
        <dbReference type="Proteomes" id="UP000707071"/>
    </source>
</evidence>
<dbReference type="AlphaFoldDB" id="A0A9P7U0Z8"/>
<comment type="similarity">
    <text evidence="1">Belongs to the cycloisomerase 2 family.</text>
</comment>
<accession>A0A9P7U0Z8</accession>
<feature type="chain" id="PRO_5040163835" description="Carboxy-cis,cis-muconate cyclase" evidence="2">
    <location>
        <begin position="18"/>
        <end position="403"/>
    </location>
</feature>
<dbReference type="SUPFAM" id="SSF75011">
    <property type="entry name" value="3-carboxy-cis,cis-mucoante lactonizing enzyme"/>
    <property type="match status" value="1"/>
</dbReference>
<gene>
    <name evidence="3" type="ORF">E4U09_005002</name>
</gene>
<dbReference type="InterPro" id="IPR019405">
    <property type="entry name" value="Lactonase_7-beta_prop"/>
</dbReference>
<feature type="signal peptide" evidence="2">
    <location>
        <begin position="1"/>
        <end position="17"/>
    </location>
</feature>
<dbReference type="Proteomes" id="UP000707071">
    <property type="component" value="Unassembled WGS sequence"/>
</dbReference>
<dbReference type="InterPro" id="IPR015943">
    <property type="entry name" value="WD40/YVTN_repeat-like_dom_sf"/>
</dbReference>
<name>A0A9P7U0Z8_9HYPO</name>
<evidence type="ECO:0000256" key="2">
    <source>
        <dbReference type="SAM" id="SignalP"/>
    </source>
</evidence>
<proteinExistence type="inferred from homology"/>
<evidence type="ECO:0000313" key="3">
    <source>
        <dbReference type="EMBL" id="KAG6289422.1"/>
    </source>
</evidence>
<dbReference type="PANTHER" id="PTHR30344:SF1">
    <property type="entry name" value="6-PHOSPHOGLUCONOLACTONASE"/>
    <property type="match status" value="1"/>
</dbReference>